<evidence type="ECO:0000313" key="2">
    <source>
        <dbReference type="Proteomes" id="UP001239111"/>
    </source>
</evidence>
<gene>
    <name evidence="1" type="ORF">QAD02_016923</name>
</gene>
<dbReference type="Proteomes" id="UP001239111">
    <property type="component" value="Chromosome 2"/>
</dbReference>
<protein>
    <submittedName>
        <fullName evidence="1">Uncharacterized protein</fullName>
    </submittedName>
</protein>
<reference evidence="1" key="1">
    <citation type="submission" date="2023-04" db="EMBL/GenBank/DDBJ databases">
        <title>A chromosome-level genome assembly of the parasitoid wasp Eretmocerus hayati.</title>
        <authorList>
            <person name="Zhong Y."/>
            <person name="Liu S."/>
            <person name="Liu Y."/>
        </authorList>
    </citation>
    <scope>NUCLEOTIDE SEQUENCE</scope>
    <source>
        <strain evidence="1">ZJU_SS_LIU_2023</strain>
    </source>
</reference>
<accession>A0ACC2PDP7</accession>
<name>A0ACC2PDP7_9HYME</name>
<comment type="caution">
    <text evidence="1">The sequence shown here is derived from an EMBL/GenBank/DDBJ whole genome shotgun (WGS) entry which is preliminary data.</text>
</comment>
<proteinExistence type="predicted"/>
<evidence type="ECO:0000313" key="1">
    <source>
        <dbReference type="EMBL" id="KAJ8681136.1"/>
    </source>
</evidence>
<dbReference type="EMBL" id="CM056742">
    <property type="protein sequence ID" value="KAJ8681136.1"/>
    <property type="molecule type" value="Genomic_DNA"/>
</dbReference>
<organism evidence="1 2">
    <name type="scientific">Eretmocerus hayati</name>
    <dbReference type="NCBI Taxonomy" id="131215"/>
    <lineage>
        <taxon>Eukaryota</taxon>
        <taxon>Metazoa</taxon>
        <taxon>Ecdysozoa</taxon>
        <taxon>Arthropoda</taxon>
        <taxon>Hexapoda</taxon>
        <taxon>Insecta</taxon>
        <taxon>Pterygota</taxon>
        <taxon>Neoptera</taxon>
        <taxon>Endopterygota</taxon>
        <taxon>Hymenoptera</taxon>
        <taxon>Apocrita</taxon>
        <taxon>Proctotrupomorpha</taxon>
        <taxon>Chalcidoidea</taxon>
        <taxon>Aphelinidae</taxon>
        <taxon>Aphelininae</taxon>
        <taxon>Eretmocerus</taxon>
    </lineage>
</organism>
<sequence>MKVNSMKRYGKPILYTAIFLLGLTFIPGIPPHAKYTEYHITEPRELETFAGLNPRGLDNPQFIFHGKIKGPQSFASYEGKLYTGSRGGYVLRIDENQLVPVAYYGKDCDSSWENPECARPMDLKFDGNGYLYVCDAYYGIFKINVTTGIYEQIVYSSEAIEGVTPKLINSLDIDRNGHIYWTETSSDFNLRNLIYYCFADPSGRLILYNSTSKKNQVLIRDIAANGVALSENEDFVIVGDTTRHQIIKYNIKGPKMGTSELLIDGLPGAPEHIHSDGNGGFVMPLLKFPIYPWGRPDFPNFRRLTARFIYFFQSPLRWIESSGNYGLIKWLPNFQNVKSTAFFMKKIAIVVRFTSNGEILETSHNSDKEISFTTTAHVHDQFLWLGSPIPEFLTRVPLKQALPQLVATNTFKVTPNDPDDCLLEKQNM</sequence>
<keyword evidence="2" id="KW-1185">Reference proteome</keyword>